<gene>
    <name evidence="1" type="ORF">MENT_LOCUS48372</name>
</gene>
<name>A0A6V7X7M8_MELEN</name>
<dbReference type="Proteomes" id="UP000580250">
    <property type="component" value="Unassembled WGS sequence"/>
</dbReference>
<dbReference type="AlphaFoldDB" id="A0A6V7X7M8"/>
<reference evidence="1 2" key="1">
    <citation type="submission" date="2020-08" db="EMBL/GenBank/DDBJ databases">
        <authorList>
            <person name="Koutsovoulos G."/>
            <person name="Danchin GJ E."/>
        </authorList>
    </citation>
    <scope>NUCLEOTIDE SEQUENCE [LARGE SCALE GENOMIC DNA]</scope>
</reference>
<sequence length="63" mass="7280">MGYLNVRTVTLLISGPTATGSWKLHWPIEEKSFCFKLGRLFPSLQTRDVRPYIQSTRAGRNQR</sequence>
<protein>
    <submittedName>
        <fullName evidence="1">Uncharacterized protein</fullName>
    </submittedName>
</protein>
<organism evidence="1 2">
    <name type="scientific">Meloidogyne enterolobii</name>
    <name type="common">Root-knot nematode worm</name>
    <name type="synonym">Meloidogyne mayaguensis</name>
    <dbReference type="NCBI Taxonomy" id="390850"/>
    <lineage>
        <taxon>Eukaryota</taxon>
        <taxon>Metazoa</taxon>
        <taxon>Ecdysozoa</taxon>
        <taxon>Nematoda</taxon>
        <taxon>Chromadorea</taxon>
        <taxon>Rhabditida</taxon>
        <taxon>Tylenchina</taxon>
        <taxon>Tylenchomorpha</taxon>
        <taxon>Tylenchoidea</taxon>
        <taxon>Meloidogynidae</taxon>
        <taxon>Meloidogyninae</taxon>
        <taxon>Meloidogyne</taxon>
    </lineage>
</organism>
<dbReference type="EMBL" id="CAJEWN010001198">
    <property type="protein sequence ID" value="CAD2195299.1"/>
    <property type="molecule type" value="Genomic_DNA"/>
</dbReference>
<accession>A0A6V7X7M8</accession>
<proteinExistence type="predicted"/>
<evidence type="ECO:0000313" key="1">
    <source>
        <dbReference type="EMBL" id="CAD2195299.1"/>
    </source>
</evidence>
<comment type="caution">
    <text evidence="1">The sequence shown here is derived from an EMBL/GenBank/DDBJ whole genome shotgun (WGS) entry which is preliminary data.</text>
</comment>
<evidence type="ECO:0000313" key="2">
    <source>
        <dbReference type="Proteomes" id="UP000580250"/>
    </source>
</evidence>